<name>A0A1W6MTR9_9HYPH</name>
<evidence type="ECO:0000313" key="2">
    <source>
        <dbReference type="EMBL" id="ARN80967.1"/>
    </source>
</evidence>
<sequence>MTAHVGACRLRAPPPGENRDEVAHWAQTFHEDFCAEWRASDGTPPSMTLCKHCAYWSFRKGGLTPVDRRDQLAKWWEQAGHCQRHAPLPSDIPGHSAHWRATNREDGCFEGKPRAAQAQPPGPQK</sequence>
<gene>
    <name evidence="2" type="ORF">B1812_07650</name>
</gene>
<accession>A0A1W6MTR9</accession>
<dbReference type="AlphaFoldDB" id="A0A1W6MTR9"/>
<keyword evidence="3" id="KW-1185">Reference proteome</keyword>
<organism evidence="2 3">
    <name type="scientific">Methylocystis bryophila</name>
    <dbReference type="NCBI Taxonomy" id="655015"/>
    <lineage>
        <taxon>Bacteria</taxon>
        <taxon>Pseudomonadati</taxon>
        <taxon>Pseudomonadota</taxon>
        <taxon>Alphaproteobacteria</taxon>
        <taxon>Hyphomicrobiales</taxon>
        <taxon>Methylocystaceae</taxon>
        <taxon>Methylocystis</taxon>
    </lineage>
</organism>
<evidence type="ECO:0000313" key="3">
    <source>
        <dbReference type="Proteomes" id="UP000193978"/>
    </source>
</evidence>
<feature type="region of interest" description="Disordered" evidence="1">
    <location>
        <begin position="103"/>
        <end position="125"/>
    </location>
</feature>
<dbReference type="Proteomes" id="UP000193978">
    <property type="component" value="Chromosome"/>
</dbReference>
<proteinExistence type="predicted"/>
<reference evidence="2 3" key="1">
    <citation type="submission" date="2017-02" db="EMBL/GenBank/DDBJ databases">
        <authorList>
            <person name="Peterson S.W."/>
        </authorList>
    </citation>
    <scope>NUCLEOTIDE SEQUENCE [LARGE SCALE GENOMIC DNA]</scope>
    <source>
        <strain evidence="2 3">S285</strain>
    </source>
</reference>
<dbReference type="STRING" id="655015.B1812_07650"/>
<protein>
    <submittedName>
        <fullName evidence="2">Uncharacterized protein</fullName>
    </submittedName>
</protein>
<evidence type="ECO:0000256" key="1">
    <source>
        <dbReference type="SAM" id="MobiDB-lite"/>
    </source>
</evidence>
<dbReference type="KEGG" id="mbry:B1812_07650"/>
<dbReference type="EMBL" id="CP019948">
    <property type="protein sequence ID" value="ARN80967.1"/>
    <property type="molecule type" value="Genomic_DNA"/>
</dbReference>
<feature type="compositionally biased region" description="Basic and acidic residues" evidence="1">
    <location>
        <begin position="103"/>
        <end position="113"/>
    </location>
</feature>